<gene>
    <name evidence="1" type="ORF">J1N35_023750</name>
</gene>
<reference evidence="1 2" key="1">
    <citation type="journal article" date="2021" name="Plant Biotechnol. J.">
        <title>Multi-omics assisted identification of the key and species-specific regulatory components of drought-tolerant mechanisms in Gossypium stocksii.</title>
        <authorList>
            <person name="Yu D."/>
            <person name="Ke L."/>
            <person name="Zhang D."/>
            <person name="Wu Y."/>
            <person name="Sun Y."/>
            <person name="Mei J."/>
            <person name="Sun J."/>
            <person name="Sun Y."/>
        </authorList>
    </citation>
    <scope>NUCLEOTIDE SEQUENCE [LARGE SCALE GENOMIC DNA]</scope>
    <source>
        <strain evidence="2">cv. E1</strain>
        <tissue evidence="1">Leaf</tissue>
    </source>
</reference>
<dbReference type="AlphaFoldDB" id="A0A9D3VKU9"/>
<dbReference type="PANTHER" id="PTHR46890:SF48">
    <property type="entry name" value="RNA-DIRECTED DNA POLYMERASE"/>
    <property type="match status" value="1"/>
</dbReference>
<evidence type="ECO:0000313" key="1">
    <source>
        <dbReference type="EMBL" id="KAH1083989.1"/>
    </source>
</evidence>
<dbReference type="OrthoDB" id="1702117at2759"/>
<accession>A0A9D3VKU9</accession>
<dbReference type="EMBL" id="JAIQCV010000007">
    <property type="protein sequence ID" value="KAH1083989.1"/>
    <property type="molecule type" value="Genomic_DNA"/>
</dbReference>
<name>A0A9D3VKU9_9ROSI</name>
<dbReference type="Proteomes" id="UP000828251">
    <property type="component" value="Unassembled WGS sequence"/>
</dbReference>
<protein>
    <submittedName>
        <fullName evidence="1">Uncharacterized protein</fullName>
    </submittedName>
</protein>
<evidence type="ECO:0000313" key="2">
    <source>
        <dbReference type="Proteomes" id="UP000828251"/>
    </source>
</evidence>
<dbReference type="InterPro" id="IPR052343">
    <property type="entry name" value="Retrotransposon-Effector_Assoc"/>
</dbReference>
<proteinExistence type="predicted"/>
<keyword evidence="2" id="KW-1185">Reference proteome</keyword>
<dbReference type="PANTHER" id="PTHR46890">
    <property type="entry name" value="NON-LTR RETROLELEMENT REVERSE TRANSCRIPTASE-LIKE PROTEIN-RELATED"/>
    <property type="match status" value="1"/>
</dbReference>
<organism evidence="1 2">
    <name type="scientific">Gossypium stocksii</name>
    <dbReference type="NCBI Taxonomy" id="47602"/>
    <lineage>
        <taxon>Eukaryota</taxon>
        <taxon>Viridiplantae</taxon>
        <taxon>Streptophyta</taxon>
        <taxon>Embryophyta</taxon>
        <taxon>Tracheophyta</taxon>
        <taxon>Spermatophyta</taxon>
        <taxon>Magnoliopsida</taxon>
        <taxon>eudicotyledons</taxon>
        <taxon>Gunneridae</taxon>
        <taxon>Pentapetalae</taxon>
        <taxon>rosids</taxon>
        <taxon>malvids</taxon>
        <taxon>Malvales</taxon>
        <taxon>Malvaceae</taxon>
        <taxon>Malvoideae</taxon>
        <taxon>Gossypium</taxon>
    </lineage>
</organism>
<sequence length="292" mass="33106">MEEMRSLNLELGETIKFKESVWRKKSRMTWLKDEDSNPAFFHRAVKIKAKRKIVHGMKIGNSWYSEPKELKEKMLKEAEALKLEVPFYMEEIKEVVWSCDKNKAPGPDGFNLCFFRKCWEVVQKDLLEMMAEFYKTGKLERSINSSFIALIPKNENPNDISEFKPICLVSSLYNQEDYVKFLGSWADEEVARNTKYILPCFEIFSGLSINFCKSCIVGFGIEEESIYRMADVCGVANDDVVGCGGVLRDSDGVTRALFSGPVAAKDSITAEVGAIIIALDVYFSNGVESKAL</sequence>
<comment type="caution">
    <text evidence="1">The sequence shown here is derived from an EMBL/GenBank/DDBJ whole genome shotgun (WGS) entry which is preliminary data.</text>
</comment>